<dbReference type="PRINTS" id="PR01099">
    <property type="entry name" value="HYETHTZKNASE"/>
</dbReference>
<keyword evidence="5 11" id="KW-0479">Metal-binding</keyword>
<accession>A0A8J8PEH7</accession>
<dbReference type="GO" id="GO:0009228">
    <property type="term" value="P:thiamine biosynthetic process"/>
    <property type="evidence" value="ECO:0007669"/>
    <property type="project" value="UniProtKB-KW"/>
</dbReference>
<keyword evidence="10 11" id="KW-0784">Thiamine biosynthesis</keyword>
<gene>
    <name evidence="11" type="primary">thiM</name>
    <name evidence="12" type="ORF">A3207_06595</name>
</gene>
<feature type="binding site" evidence="11">
    <location>
        <position position="115"/>
    </location>
    <ligand>
        <name>ATP</name>
        <dbReference type="ChEBI" id="CHEBI:30616"/>
    </ligand>
</feature>
<reference evidence="12" key="1">
    <citation type="submission" date="2016-03" db="EMBL/GenBank/DDBJ databases">
        <authorList>
            <person name="Borrel G."/>
            <person name="Mccann A."/>
            <person name="O'Toole P.W."/>
        </authorList>
    </citation>
    <scope>NUCLEOTIDE SEQUENCE</scope>
    <source>
        <strain evidence="12">183</strain>
    </source>
</reference>
<dbReference type="InterPro" id="IPR000417">
    <property type="entry name" value="Hyethyz_kinase"/>
</dbReference>
<dbReference type="Gene3D" id="3.40.1190.20">
    <property type="match status" value="1"/>
</dbReference>
<organism evidence="12 13">
    <name type="scientific">Candidatus Methanomassiliicoccus intestinalis</name>
    <dbReference type="NCBI Taxonomy" id="1406512"/>
    <lineage>
        <taxon>Archaea</taxon>
        <taxon>Methanobacteriati</taxon>
        <taxon>Thermoplasmatota</taxon>
        <taxon>Thermoplasmata</taxon>
        <taxon>Methanomassiliicoccales</taxon>
        <taxon>Methanomassiliicoccaceae</taxon>
        <taxon>Methanomassiliicoccus</taxon>
    </lineage>
</organism>
<name>A0A8J8PEH7_9ARCH</name>
<feature type="binding site" evidence="11">
    <location>
        <position position="168"/>
    </location>
    <ligand>
        <name>ATP</name>
        <dbReference type="ChEBI" id="CHEBI:30616"/>
    </ligand>
</feature>
<dbReference type="AlphaFoldDB" id="A0A8J8PEH7"/>
<keyword evidence="4 11" id="KW-0808">Transferase</keyword>
<evidence type="ECO:0000256" key="3">
    <source>
        <dbReference type="ARBA" id="ARBA00004868"/>
    </source>
</evidence>
<dbReference type="UniPathway" id="UPA00060">
    <property type="reaction ID" value="UER00139"/>
</dbReference>
<proteinExistence type="inferred from homology"/>
<feature type="binding site" evidence="11">
    <location>
        <position position="195"/>
    </location>
    <ligand>
        <name>substrate</name>
    </ligand>
</feature>
<dbReference type="SUPFAM" id="SSF53613">
    <property type="entry name" value="Ribokinase-like"/>
    <property type="match status" value="1"/>
</dbReference>
<evidence type="ECO:0000256" key="8">
    <source>
        <dbReference type="ARBA" id="ARBA00022840"/>
    </source>
</evidence>
<evidence type="ECO:0000256" key="6">
    <source>
        <dbReference type="ARBA" id="ARBA00022741"/>
    </source>
</evidence>
<dbReference type="InterPro" id="IPR029056">
    <property type="entry name" value="Ribokinase-like"/>
</dbReference>
<comment type="pathway">
    <text evidence="3 11">Cofactor biosynthesis; thiamine diphosphate biosynthesis; 4-methyl-5-(2-phosphoethyl)-thiazole from 5-(2-hydroxyethyl)-4-methylthiazole: step 1/1.</text>
</comment>
<comment type="cofactor">
    <cofactor evidence="2 11">
        <name>Mg(2+)</name>
        <dbReference type="ChEBI" id="CHEBI:18420"/>
    </cofactor>
</comment>
<dbReference type="EC" id="2.7.1.50" evidence="11"/>
<protein>
    <recommendedName>
        <fullName evidence="11">Hydroxyethylthiazole kinase</fullName>
        <ecNumber evidence="11">2.7.1.50</ecNumber>
    </recommendedName>
    <alternativeName>
        <fullName evidence="11">4-methyl-5-beta-hydroxyethylthiazole kinase</fullName>
        <shortName evidence="11">TH kinase</shortName>
        <shortName evidence="11">Thz kinase</shortName>
    </alternativeName>
</protein>
<evidence type="ECO:0000256" key="7">
    <source>
        <dbReference type="ARBA" id="ARBA00022777"/>
    </source>
</evidence>
<evidence type="ECO:0000256" key="5">
    <source>
        <dbReference type="ARBA" id="ARBA00022723"/>
    </source>
</evidence>
<dbReference type="CDD" id="cd01170">
    <property type="entry name" value="THZ_kinase"/>
    <property type="match status" value="1"/>
</dbReference>
<evidence type="ECO:0000313" key="13">
    <source>
        <dbReference type="Proteomes" id="UP000752814"/>
    </source>
</evidence>
<keyword evidence="8 11" id="KW-0067">ATP-binding</keyword>
<evidence type="ECO:0000256" key="9">
    <source>
        <dbReference type="ARBA" id="ARBA00022842"/>
    </source>
</evidence>
<dbReference type="OMA" id="AKPIMAD"/>
<sequence>MFSDIMKNVKAKSPLINVITNFVTVNDCANILLAAGASPCMAYDIREVEDIVSISQGLVINLGAIEDDRAMLLSTKKANEMKIPVIFDPVAAGASRLRNDLCTEFLQNVKFSVIRGNISEIKSLALGSSTTKGVDAADADEITENNISEVVKMAKSLSEKTGSVIAISGKTDVVADHQRAYIIKNGHPMMALITGSGCMLTTLICAYCAANPDRIFESTAAAVCTMGVCGEYAYQKTIDTDTGTSSFRNYLIDYVSKLDSEMIEERMKLEVY</sequence>
<dbReference type="NCBIfam" id="NF006830">
    <property type="entry name" value="PRK09355.1"/>
    <property type="match status" value="1"/>
</dbReference>
<comment type="similarity">
    <text evidence="11">Belongs to the Thz kinase family.</text>
</comment>
<evidence type="ECO:0000256" key="2">
    <source>
        <dbReference type="ARBA" id="ARBA00001946"/>
    </source>
</evidence>
<dbReference type="Pfam" id="PF02110">
    <property type="entry name" value="HK"/>
    <property type="match status" value="1"/>
</dbReference>
<dbReference type="GO" id="GO:0009229">
    <property type="term" value="P:thiamine diphosphate biosynthetic process"/>
    <property type="evidence" value="ECO:0007669"/>
    <property type="project" value="UniProtKB-UniRule"/>
</dbReference>
<keyword evidence="6 11" id="KW-0547">Nucleotide-binding</keyword>
<evidence type="ECO:0000313" key="12">
    <source>
        <dbReference type="EMBL" id="TQS83986.1"/>
    </source>
</evidence>
<dbReference type="PIRSF" id="PIRSF000513">
    <property type="entry name" value="Thz_kinase"/>
    <property type="match status" value="1"/>
</dbReference>
<dbReference type="GO" id="GO:0000287">
    <property type="term" value="F:magnesium ion binding"/>
    <property type="evidence" value="ECO:0007669"/>
    <property type="project" value="UniProtKB-UniRule"/>
</dbReference>
<keyword evidence="7 11" id="KW-0418">Kinase</keyword>
<keyword evidence="9 11" id="KW-0460">Magnesium</keyword>
<evidence type="ECO:0000256" key="1">
    <source>
        <dbReference type="ARBA" id="ARBA00001771"/>
    </source>
</evidence>
<comment type="caution">
    <text evidence="12">The sequence shown here is derived from an EMBL/GenBank/DDBJ whole genome shotgun (WGS) entry which is preliminary data.</text>
</comment>
<dbReference type="HAMAP" id="MF_00228">
    <property type="entry name" value="Thz_kinase"/>
    <property type="match status" value="1"/>
</dbReference>
<comment type="function">
    <text evidence="11">Catalyzes the phosphorylation of the hydroxyl group of 4-methyl-5-beta-hydroxyethylthiazole (THZ).</text>
</comment>
<evidence type="ECO:0000256" key="10">
    <source>
        <dbReference type="ARBA" id="ARBA00022977"/>
    </source>
</evidence>
<dbReference type="GO" id="GO:0005524">
    <property type="term" value="F:ATP binding"/>
    <property type="evidence" value="ECO:0007669"/>
    <property type="project" value="UniProtKB-UniRule"/>
</dbReference>
<dbReference type="GO" id="GO:0004417">
    <property type="term" value="F:hydroxyethylthiazole kinase activity"/>
    <property type="evidence" value="ECO:0007669"/>
    <property type="project" value="UniProtKB-UniRule"/>
</dbReference>
<dbReference type="Proteomes" id="UP000752814">
    <property type="component" value="Unassembled WGS sequence"/>
</dbReference>
<dbReference type="EMBL" id="LVVT01000007">
    <property type="protein sequence ID" value="TQS83986.1"/>
    <property type="molecule type" value="Genomic_DNA"/>
</dbReference>
<evidence type="ECO:0000256" key="4">
    <source>
        <dbReference type="ARBA" id="ARBA00022679"/>
    </source>
</evidence>
<comment type="catalytic activity">
    <reaction evidence="1 11">
        <text>5-(2-hydroxyethyl)-4-methylthiazole + ATP = 4-methyl-5-(2-phosphooxyethyl)-thiazole + ADP + H(+)</text>
        <dbReference type="Rhea" id="RHEA:24212"/>
        <dbReference type="ChEBI" id="CHEBI:15378"/>
        <dbReference type="ChEBI" id="CHEBI:17957"/>
        <dbReference type="ChEBI" id="CHEBI:30616"/>
        <dbReference type="ChEBI" id="CHEBI:58296"/>
        <dbReference type="ChEBI" id="CHEBI:456216"/>
        <dbReference type="EC" id="2.7.1.50"/>
    </reaction>
</comment>
<evidence type="ECO:0000256" key="11">
    <source>
        <dbReference type="HAMAP-Rule" id="MF_00228"/>
    </source>
</evidence>
<feature type="binding site" evidence="11">
    <location>
        <position position="41"/>
    </location>
    <ligand>
        <name>substrate</name>
    </ligand>
</feature>